<protein>
    <submittedName>
        <fullName evidence="4 6">Isoflavone reductase family protein</fullName>
    </submittedName>
</protein>
<evidence type="ECO:0000313" key="5">
    <source>
        <dbReference type="Proteomes" id="UP000504636"/>
    </source>
</evidence>
<evidence type="ECO:0000256" key="2">
    <source>
        <dbReference type="ARBA" id="ARBA00023002"/>
    </source>
</evidence>
<evidence type="ECO:0000256" key="1">
    <source>
        <dbReference type="ARBA" id="ARBA00022857"/>
    </source>
</evidence>
<dbReference type="RefSeq" id="XP_033570344.1">
    <property type="nucleotide sequence ID" value="XM_033717158.1"/>
</dbReference>
<reference evidence="6" key="2">
    <citation type="submission" date="2020-04" db="EMBL/GenBank/DDBJ databases">
        <authorList>
            <consortium name="NCBI Genome Project"/>
        </authorList>
    </citation>
    <scope>NUCLEOTIDE SEQUENCE</scope>
    <source>
        <strain evidence="6">CBS 304.34</strain>
    </source>
</reference>
<keyword evidence="2" id="KW-0560">Oxidoreductase</keyword>
<evidence type="ECO:0000313" key="4">
    <source>
        <dbReference type="EMBL" id="KAF2803380.1"/>
    </source>
</evidence>
<dbReference type="PANTHER" id="PTHR47706:SF10">
    <property type="entry name" value="NMRA-LIKE DOMAIN-CONTAINING PROTEIN"/>
    <property type="match status" value="1"/>
</dbReference>
<dbReference type="PANTHER" id="PTHR47706">
    <property type="entry name" value="NMRA-LIKE FAMILY PROTEIN"/>
    <property type="match status" value="1"/>
</dbReference>
<keyword evidence="5" id="KW-1185">Reference proteome</keyword>
<reference evidence="6" key="3">
    <citation type="submission" date="2025-04" db="UniProtKB">
        <authorList>
            <consortium name="RefSeq"/>
        </authorList>
    </citation>
    <scope>IDENTIFICATION</scope>
    <source>
        <strain evidence="6">CBS 304.34</strain>
    </source>
</reference>
<accession>A0A6A6Y401</accession>
<organism evidence="4">
    <name type="scientific">Mytilinidion resinicola</name>
    <dbReference type="NCBI Taxonomy" id="574789"/>
    <lineage>
        <taxon>Eukaryota</taxon>
        <taxon>Fungi</taxon>
        <taxon>Dikarya</taxon>
        <taxon>Ascomycota</taxon>
        <taxon>Pezizomycotina</taxon>
        <taxon>Dothideomycetes</taxon>
        <taxon>Pleosporomycetidae</taxon>
        <taxon>Mytilinidiales</taxon>
        <taxon>Mytilinidiaceae</taxon>
        <taxon>Mytilinidion</taxon>
    </lineage>
</organism>
<dbReference type="GO" id="GO:0016491">
    <property type="term" value="F:oxidoreductase activity"/>
    <property type="evidence" value="ECO:0007669"/>
    <property type="project" value="UniProtKB-KW"/>
</dbReference>
<dbReference type="InterPro" id="IPR036291">
    <property type="entry name" value="NAD(P)-bd_dom_sf"/>
</dbReference>
<proteinExistence type="predicted"/>
<dbReference type="Proteomes" id="UP000504636">
    <property type="component" value="Unplaced"/>
</dbReference>
<reference evidence="4 6" key="1">
    <citation type="journal article" date="2020" name="Stud. Mycol.">
        <title>101 Dothideomycetes genomes: a test case for predicting lifestyles and emergence of pathogens.</title>
        <authorList>
            <person name="Haridas S."/>
            <person name="Albert R."/>
            <person name="Binder M."/>
            <person name="Bloem J."/>
            <person name="Labutti K."/>
            <person name="Salamov A."/>
            <person name="Andreopoulos B."/>
            <person name="Baker S."/>
            <person name="Barry K."/>
            <person name="Bills G."/>
            <person name="Bluhm B."/>
            <person name="Cannon C."/>
            <person name="Castanera R."/>
            <person name="Culley D."/>
            <person name="Daum C."/>
            <person name="Ezra D."/>
            <person name="Gonzalez J."/>
            <person name="Henrissat B."/>
            <person name="Kuo A."/>
            <person name="Liang C."/>
            <person name="Lipzen A."/>
            <person name="Lutzoni F."/>
            <person name="Magnuson J."/>
            <person name="Mondo S."/>
            <person name="Nolan M."/>
            <person name="Ohm R."/>
            <person name="Pangilinan J."/>
            <person name="Park H.-J."/>
            <person name="Ramirez L."/>
            <person name="Alfaro M."/>
            <person name="Sun H."/>
            <person name="Tritt A."/>
            <person name="Yoshinaga Y."/>
            <person name="Zwiers L.-H."/>
            <person name="Turgeon B."/>
            <person name="Goodwin S."/>
            <person name="Spatafora J."/>
            <person name="Crous P."/>
            <person name="Grigoriev I."/>
        </authorList>
    </citation>
    <scope>NUCLEOTIDE SEQUENCE</scope>
    <source>
        <strain evidence="4 6">CBS 304.34</strain>
    </source>
</reference>
<sequence length="320" mass="34632">MHIKTIAIVGPRGNVGTALITELLANPAEFTITALTRSNSPYTPQSAAIEVIEVDFTSLDSLTTALKGQDAIAICIPGGAVRLDSQKLLLDAAIAAGVKLFFADEYVSNIRNPAYVAMPAQFVGDKIAVRAMLEERSAKGEICWTALNGGPFFDMWLTKGPAGFDIPNRLARVYGTGDNQACWTPLPVMGRAAANMLRNPGPFLNRALFISGVKGLSQNALLVALEEQVGKFEVTHVDVKKIKREAEEAGKKGEVGKWMKGMTVNSNFNEEESHSDFWHLVENDLVGVEAVSVGEAVRETLERCGRNVKVVEALFRVGEE</sequence>
<dbReference type="EMBL" id="MU003718">
    <property type="protein sequence ID" value="KAF2803380.1"/>
    <property type="molecule type" value="Genomic_DNA"/>
</dbReference>
<dbReference type="InterPro" id="IPR051609">
    <property type="entry name" value="NmrA/Isoflavone_reductase-like"/>
</dbReference>
<gene>
    <name evidence="4 6" type="ORF">BDZ99DRAFT_427400</name>
</gene>
<evidence type="ECO:0000313" key="6">
    <source>
        <dbReference type="RefSeq" id="XP_033570344.1"/>
    </source>
</evidence>
<dbReference type="GeneID" id="54458051"/>
<dbReference type="Pfam" id="PF05368">
    <property type="entry name" value="NmrA"/>
    <property type="match status" value="1"/>
</dbReference>
<dbReference type="AlphaFoldDB" id="A0A6A6Y401"/>
<dbReference type="SUPFAM" id="SSF51735">
    <property type="entry name" value="NAD(P)-binding Rossmann-fold domains"/>
    <property type="match status" value="1"/>
</dbReference>
<dbReference type="InterPro" id="IPR008030">
    <property type="entry name" value="NmrA-like"/>
</dbReference>
<evidence type="ECO:0000259" key="3">
    <source>
        <dbReference type="Pfam" id="PF05368"/>
    </source>
</evidence>
<feature type="domain" description="NmrA-like" evidence="3">
    <location>
        <begin position="4"/>
        <end position="138"/>
    </location>
</feature>
<dbReference type="OrthoDB" id="419598at2759"/>
<dbReference type="Gene3D" id="3.40.50.720">
    <property type="entry name" value="NAD(P)-binding Rossmann-like Domain"/>
    <property type="match status" value="1"/>
</dbReference>
<name>A0A6A6Y401_9PEZI</name>
<keyword evidence="1" id="KW-0521">NADP</keyword>